<feature type="signal peptide" evidence="5">
    <location>
        <begin position="1"/>
        <end position="23"/>
    </location>
</feature>
<accession>A0A444WRK9</accession>
<keyword evidence="2 4" id="KW-0378">Hydrolase</keyword>
<evidence type="ECO:0000256" key="4">
    <source>
        <dbReference type="RuleBase" id="RU365068"/>
    </source>
</evidence>
<keyword evidence="5" id="KW-0732">Signal</keyword>
<dbReference type="InterPro" id="IPR027417">
    <property type="entry name" value="P-loop_NTPase"/>
</dbReference>
<evidence type="ECO:0000313" key="7">
    <source>
        <dbReference type="EMBL" id="RYQ80054.1"/>
    </source>
</evidence>
<comment type="similarity">
    <text evidence="4">Belongs to the DEAD box helicase family.</text>
</comment>
<comment type="function">
    <text evidence="4">RNA helicase.</text>
</comment>
<dbReference type="GO" id="GO:0003724">
    <property type="term" value="F:RNA helicase activity"/>
    <property type="evidence" value="ECO:0007669"/>
    <property type="project" value="UniProtKB-EC"/>
</dbReference>
<protein>
    <recommendedName>
        <fullName evidence="4">ATP-dependent RNA helicase</fullName>
        <ecNumber evidence="4">3.6.4.13</ecNumber>
    </recommendedName>
</protein>
<dbReference type="InterPro" id="IPR011545">
    <property type="entry name" value="DEAD/DEAH_box_helicase_dom"/>
</dbReference>
<dbReference type="PANTHER" id="PTHR24031">
    <property type="entry name" value="RNA HELICASE"/>
    <property type="match status" value="1"/>
</dbReference>
<feature type="domain" description="Helicase ATP-binding" evidence="6">
    <location>
        <begin position="1"/>
        <end position="143"/>
    </location>
</feature>
<dbReference type="Proteomes" id="UP000289738">
    <property type="component" value="Unassembled WGS sequence"/>
</dbReference>
<dbReference type="Gene3D" id="3.40.50.300">
    <property type="entry name" value="P-loop containing nucleotide triphosphate hydrolases"/>
    <property type="match status" value="1"/>
</dbReference>
<dbReference type="InterPro" id="IPR014001">
    <property type="entry name" value="Helicase_ATP-bd"/>
</dbReference>
<organism evidence="7 8">
    <name type="scientific">Arachis hypogaea</name>
    <name type="common">Peanut</name>
    <dbReference type="NCBI Taxonomy" id="3818"/>
    <lineage>
        <taxon>Eukaryota</taxon>
        <taxon>Viridiplantae</taxon>
        <taxon>Streptophyta</taxon>
        <taxon>Embryophyta</taxon>
        <taxon>Tracheophyta</taxon>
        <taxon>Spermatophyta</taxon>
        <taxon>Magnoliopsida</taxon>
        <taxon>eudicotyledons</taxon>
        <taxon>Gunneridae</taxon>
        <taxon>Pentapetalae</taxon>
        <taxon>rosids</taxon>
        <taxon>fabids</taxon>
        <taxon>Fabales</taxon>
        <taxon>Fabaceae</taxon>
        <taxon>Papilionoideae</taxon>
        <taxon>50 kb inversion clade</taxon>
        <taxon>dalbergioids sensu lato</taxon>
        <taxon>Dalbergieae</taxon>
        <taxon>Pterocarpus clade</taxon>
        <taxon>Arachis</taxon>
    </lineage>
</organism>
<keyword evidence="4" id="KW-0694">RNA-binding</keyword>
<dbReference type="SUPFAM" id="SSF52540">
    <property type="entry name" value="P-loop containing nucleoside triphosphate hydrolases"/>
    <property type="match status" value="1"/>
</dbReference>
<dbReference type="GO" id="GO:0003723">
    <property type="term" value="F:RNA binding"/>
    <property type="evidence" value="ECO:0007669"/>
    <property type="project" value="UniProtKB-UniRule"/>
</dbReference>
<keyword evidence="4" id="KW-0347">Helicase</keyword>
<dbReference type="AlphaFoldDB" id="A0A444WRK9"/>
<keyword evidence="1 4" id="KW-0547">Nucleotide-binding</keyword>
<gene>
    <name evidence="7" type="ORF">Ahy_Scaffold1g106720</name>
</gene>
<reference evidence="7 8" key="1">
    <citation type="submission" date="2019-01" db="EMBL/GenBank/DDBJ databases">
        <title>Sequencing of cultivated peanut Arachis hypogaea provides insights into genome evolution and oil improvement.</title>
        <authorList>
            <person name="Chen X."/>
        </authorList>
    </citation>
    <scope>NUCLEOTIDE SEQUENCE [LARGE SCALE GENOMIC DNA]</scope>
    <source>
        <strain evidence="8">cv. Fuhuasheng</strain>
        <tissue evidence="7">Leaves</tissue>
    </source>
</reference>
<evidence type="ECO:0000256" key="2">
    <source>
        <dbReference type="ARBA" id="ARBA00022801"/>
    </source>
</evidence>
<dbReference type="EC" id="3.6.4.13" evidence="4"/>
<proteinExistence type="inferred from homology"/>
<dbReference type="Pfam" id="PF00270">
    <property type="entry name" value="DEAD"/>
    <property type="match status" value="1"/>
</dbReference>
<keyword evidence="8" id="KW-1185">Reference proteome</keyword>
<dbReference type="GO" id="GO:0016787">
    <property type="term" value="F:hydrolase activity"/>
    <property type="evidence" value="ECO:0007669"/>
    <property type="project" value="UniProtKB-KW"/>
</dbReference>
<comment type="caution">
    <text evidence="7">The sequence shown here is derived from an EMBL/GenBank/DDBJ whole genome shotgun (WGS) entry which is preliminary data.</text>
</comment>
<name>A0A444WRK9_ARAHY</name>
<comment type="catalytic activity">
    <reaction evidence="4">
        <text>ATP + H2O = ADP + phosphate + H(+)</text>
        <dbReference type="Rhea" id="RHEA:13065"/>
        <dbReference type="ChEBI" id="CHEBI:15377"/>
        <dbReference type="ChEBI" id="CHEBI:15378"/>
        <dbReference type="ChEBI" id="CHEBI:30616"/>
        <dbReference type="ChEBI" id="CHEBI:43474"/>
        <dbReference type="ChEBI" id="CHEBI:456216"/>
        <dbReference type="EC" id="3.6.4.13"/>
    </reaction>
</comment>
<dbReference type="PROSITE" id="PS51192">
    <property type="entry name" value="HELICASE_ATP_BIND_1"/>
    <property type="match status" value="1"/>
</dbReference>
<comment type="domain">
    <text evidence="4">The Q motif is unique to and characteristic of the DEAD box family of RNA helicases and controls ATP binding and hydrolysis.</text>
</comment>
<dbReference type="EMBL" id="SDMP01000021">
    <property type="protein sequence ID" value="RYQ80054.1"/>
    <property type="molecule type" value="Genomic_DNA"/>
</dbReference>
<feature type="chain" id="PRO_5019522496" description="ATP-dependent RNA helicase" evidence="5">
    <location>
        <begin position="24"/>
        <end position="143"/>
    </location>
</feature>
<evidence type="ECO:0000256" key="1">
    <source>
        <dbReference type="ARBA" id="ARBA00022741"/>
    </source>
</evidence>
<evidence type="ECO:0000256" key="5">
    <source>
        <dbReference type="SAM" id="SignalP"/>
    </source>
</evidence>
<sequence>MVILTKLIFSFFLFQLPSIEVVANSPPIERDHRRPPIHVLVICPTRELASQAATEVAELLKYHPTIGVQVVIGGTRLALEQKRMQANPCQILVATPGRLRDHVENTVGFATRLMGVKVLVLDEADHLLDMGFQKYVLNTQFIF</sequence>
<evidence type="ECO:0000256" key="3">
    <source>
        <dbReference type="ARBA" id="ARBA00022840"/>
    </source>
</evidence>
<dbReference type="GO" id="GO:0005524">
    <property type="term" value="F:ATP binding"/>
    <property type="evidence" value="ECO:0007669"/>
    <property type="project" value="UniProtKB-UniRule"/>
</dbReference>
<evidence type="ECO:0000259" key="6">
    <source>
        <dbReference type="PROSITE" id="PS51192"/>
    </source>
</evidence>
<evidence type="ECO:0000313" key="8">
    <source>
        <dbReference type="Proteomes" id="UP000289738"/>
    </source>
</evidence>
<keyword evidence="3 4" id="KW-0067">ATP-binding</keyword>